<protein>
    <submittedName>
        <fullName evidence="2">Uncharacterized protein</fullName>
    </submittedName>
</protein>
<feature type="region of interest" description="Disordered" evidence="1">
    <location>
        <begin position="66"/>
        <end position="97"/>
    </location>
</feature>
<name>A0A4S4E0C8_CAMSN</name>
<dbReference type="Proteomes" id="UP000306102">
    <property type="component" value="Unassembled WGS sequence"/>
</dbReference>
<evidence type="ECO:0000313" key="2">
    <source>
        <dbReference type="EMBL" id="THG09209.1"/>
    </source>
</evidence>
<organism evidence="2 3">
    <name type="scientific">Camellia sinensis var. sinensis</name>
    <name type="common">China tea</name>
    <dbReference type="NCBI Taxonomy" id="542762"/>
    <lineage>
        <taxon>Eukaryota</taxon>
        <taxon>Viridiplantae</taxon>
        <taxon>Streptophyta</taxon>
        <taxon>Embryophyta</taxon>
        <taxon>Tracheophyta</taxon>
        <taxon>Spermatophyta</taxon>
        <taxon>Magnoliopsida</taxon>
        <taxon>eudicotyledons</taxon>
        <taxon>Gunneridae</taxon>
        <taxon>Pentapetalae</taxon>
        <taxon>asterids</taxon>
        <taxon>Ericales</taxon>
        <taxon>Theaceae</taxon>
        <taxon>Camellia</taxon>
    </lineage>
</organism>
<proteinExistence type="predicted"/>
<gene>
    <name evidence="2" type="ORF">TEA_025441</name>
</gene>
<evidence type="ECO:0000313" key="3">
    <source>
        <dbReference type="Proteomes" id="UP000306102"/>
    </source>
</evidence>
<evidence type="ECO:0000256" key="1">
    <source>
        <dbReference type="SAM" id="MobiDB-lite"/>
    </source>
</evidence>
<dbReference type="EMBL" id="SDRB02008670">
    <property type="protein sequence ID" value="THG09209.1"/>
    <property type="molecule type" value="Genomic_DNA"/>
</dbReference>
<sequence>MFDNRKIDAKKLDAALKSLAKKYYYSGTGCCRFIHCGDVAGNSLSQPSSKVPHEVAAGGFANVSGDATSSMNAPREGDLEMGRANNNGDPPAPGDVPSSVVPRVAHIADRSSEYGVNVARTVFRVSAAASCTTTSSFAKASYAIGLADSGVAILLADTHWKAATPILAKAGFVACAVGVLADMVKDLPCPCSWGL</sequence>
<accession>A0A4S4E0C8</accession>
<comment type="caution">
    <text evidence="2">The sequence shown here is derived from an EMBL/GenBank/DDBJ whole genome shotgun (WGS) entry which is preliminary data.</text>
</comment>
<dbReference type="AlphaFoldDB" id="A0A4S4E0C8"/>
<keyword evidence="3" id="KW-1185">Reference proteome</keyword>
<reference evidence="2 3" key="1">
    <citation type="journal article" date="2018" name="Proc. Natl. Acad. Sci. U.S.A.">
        <title>Draft genome sequence of Camellia sinensis var. sinensis provides insights into the evolution of the tea genome and tea quality.</title>
        <authorList>
            <person name="Wei C."/>
            <person name="Yang H."/>
            <person name="Wang S."/>
            <person name="Zhao J."/>
            <person name="Liu C."/>
            <person name="Gao L."/>
            <person name="Xia E."/>
            <person name="Lu Y."/>
            <person name="Tai Y."/>
            <person name="She G."/>
            <person name="Sun J."/>
            <person name="Cao H."/>
            <person name="Tong W."/>
            <person name="Gao Q."/>
            <person name="Li Y."/>
            <person name="Deng W."/>
            <person name="Jiang X."/>
            <person name="Wang W."/>
            <person name="Chen Q."/>
            <person name="Zhang S."/>
            <person name="Li H."/>
            <person name="Wu J."/>
            <person name="Wang P."/>
            <person name="Li P."/>
            <person name="Shi C."/>
            <person name="Zheng F."/>
            <person name="Jian J."/>
            <person name="Huang B."/>
            <person name="Shan D."/>
            <person name="Shi M."/>
            <person name="Fang C."/>
            <person name="Yue Y."/>
            <person name="Li F."/>
            <person name="Li D."/>
            <person name="Wei S."/>
            <person name="Han B."/>
            <person name="Jiang C."/>
            <person name="Yin Y."/>
            <person name="Xia T."/>
            <person name="Zhang Z."/>
            <person name="Bennetzen J.L."/>
            <person name="Zhao S."/>
            <person name="Wan X."/>
        </authorList>
    </citation>
    <scope>NUCLEOTIDE SEQUENCE [LARGE SCALE GENOMIC DNA]</scope>
    <source>
        <strain evidence="3">cv. Shuchazao</strain>
        <tissue evidence="2">Leaf</tissue>
    </source>
</reference>